<dbReference type="EMBL" id="JAAIUW010000004">
    <property type="protein sequence ID" value="KAF7836407.1"/>
    <property type="molecule type" value="Genomic_DNA"/>
</dbReference>
<organism evidence="2 3">
    <name type="scientific">Senna tora</name>
    <dbReference type="NCBI Taxonomy" id="362788"/>
    <lineage>
        <taxon>Eukaryota</taxon>
        <taxon>Viridiplantae</taxon>
        <taxon>Streptophyta</taxon>
        <taxon>Embryophyta</taxon>
        <taxon>Tracheophyta</taxon>
        <taxon>Spermatophyta</taxon>
        <taxon>Magnoliopsida</taxon>
        <taxon>eudicotyledons</taxon>
        <taxon>Gunneridae</taxon>
        <taxon>Pentapetalae</taxon>
        <taxon>rosids</taxon>
        <taxon>fabids</taxon>
        <taxon>Fabales</taxon>
        <taxon>Fabaceae</taxon>
        <taxon>Caesalpinioideae</taxon>
        <taxon>Cassia clade</taxon>
        <taxon>Senna</taxon>
    </lineage>
</organism>
<dbReference type="OrthoDB" id="8904098at2759"/>
<keyword evidence="3" id="KW-1185">Reference proteome</keyword>
<evidence type="ECO:0000313" key="2">
    <source>
        <dbReference type="EMBL" id="KAF7836407.1"/>
    </source>
</evidence>
<gene>
    <name evidence="2" type="ORF">G2W53_011266</name>
</gene>
<proteinExistence type="predicted"/>
<evidence type="ECO:0000313" key="3">
    <source>
        <dbReference type="Proteomes" id="UP000634136"/>
    </source>
</evidence>
<keyword evidence="1" id="KW-0472">Membrane</keyword>
<feature type="transmembrane region" description="Helical" evidence="1">
    <location>
        <begin position="38"/>
        <end position="60"/>
    </location>
</feature>
<dbReference type="AlphaFoldDB" id="A0A834X168"/>
<dbReference type="Proteomes" id="UP000634136">
    <property type="component" value="Unassembled WGS sequence"/>
</dbReference>
<evidence type="ECO:0000256" key="1">
    <source>
        <dbReference type="SAM" id="Phobius"/>
    </source>
</evidence>
<keyword evidence="1" id="KW-1133">Transmembrane helix</keyword>
<accession>A0A834X168</accession>
<keyword evidence="1" id="KW-0812">Transmembrane</keyword>
<name>A0A834X168_9FABA</name>
<reference evidence="2" key="1">
    <citation type="submission" date="2020-09" db="EMBL/GenBank/DDBJ databases">
        <title>Genome-Enabled Discovery of Anthraquinone Biosynthesis in Senna tora.</title>
        <authorList>
            <person name="Kang S.-H."/>
            <person name="Pandey R.P."/>
            <person name="Lee C.-M."/>
            <person name="Sim J.-S."/>
            <person name="Jeong J.-T."/>
            <person name="Choi B.-S."/>
            <person name="Jung M."/>
            <person name="Ginzburg D."/>
            <person name="Zhao K."/>
            <person name="Won S.Y."/>
            <person name="Oh T.-J."/>
            <person name="Yu Y."/>
            <person name="Kim N.-H."/>
            <person name="Lee O.R."/>
            <person name="Lee T.-H."/>
            <person name="Bashyal P."/>
            <person name="Kim T.-S."/>
            <person name="Lee W.-H."/>
            <person name="Kawkins C."/>
            <person name="Kim C.-K."/>
            <person name="Kim J.S."/>
            <person name="Ahn B.O."/>
            <person name="Rhee S.Y."/>
            <person name="Sohng J.K."/>
        </authorList>
    </citation>
    <scope>NUCLEOTIDE SEQUENCE</scope>
    <source>
        <tissue evidence="2">Leaf</tissue>
    </source>
</reference>
<sequence>MRSITIVIAAVVEMKRLKLAKEYGVVDDPDAMSILCWIPQYLLFGITEILTVFGLQVLFYDDQEITGKDGQSIKSTPNSILS</sequence>
<dbReference type="Gene3D" id="1.20.1250.20">
    <property type="entry name" value="MFS general substrate transporter like domains"/>
    <property type="match status" value="1"/>
</dbReference>
<dbReference type="InterPro" id="IPR036259">
    <property type="entry name" value="MFS_trans_sf"/>
</dbReference>
<comment type="caution">
    <text evidence="2">The sequence shown here is derived from an EMBL/GenBank/DDBJ whole genome shotgun (WGS) entry which is preliminary data.</text>
</comment>
<protein>
    <submittedName>
        <fullName evidence="2">Proton-dependent oligopeptide transport family protein</fullName>
    </submittedName>
</protein>